<keyword evidence="2" id="KW-0031">Aminopeptidase</keyword>
<evidence type="ECO:0000256" key="1">
    <source>
        <dbReference type="ARBA" id="ARBA00009528"/>
    </source>
</evidence>
<dbReference type="InterPro" id="IPR043472">
    <property type="entry name" value="Macro_dom-like"/>
</dbReference>
<evidence type="ECO:0000259" key="6">
    <source>
        <dbReference type="PROSITE" id="PS00631"/>
    </source>
</evidence>
<comment type="caution">
    <text evidence="7">The sequence shown here is derived from an EMBL/GenBank/DDBJ whole genome shotgun (WGS) entry which is preliminary data.</text>
</comment>
<dbReference type="Gene3D" id="3.40.220.10">
    <property type="entry name" value="Leucine Aminopeptidase, subunit E, domain 1"/>
    <property type="match status" value="1"/>
</dbReference>
<keyword evidence="8" id="KW-1185">Reference proteome</keyword>
<dbReference type="PRINTS" id="PR00481">
    <property type="entry name" value="LAMNOPPTDASE"/>
</dbReference>
<dbReference type="InterPro" id="IPR048816">
    <property type="entry name" value="Peptidase_M17_N_1"/>
</dbReference>
<sequence length="477" mass="49256">MNEIPPRDIPQLRALEGLAAAGGDSLPLRAMSAAGLDAGLAALAPGQAAFLRATGFAAKAGELRLLPGEAGLAGAVLGLGEEASLPWTYGDLPRTLPEGTTWHLEGEADAEAAVLGWALGAYGFHRYRAPKRQPARLVPPEGTGWSATVAEAAQWVRDLINTPASDLGPAELLEAARLLAAREGADFETVTGPLLAEGFPALAAVGKGSSRAPGVGILRWQGAADGPLVALCGKGVCFDTGGLDLKPPAGMLRMKKDMGGAATVLGLARLIMQAKLPVRLLVMVGAVENSVSGDAFRPGDVLRTRKGLTVEIGNTDAEGRLVLADLLAFAGEQQPALIVDCATLTGAARVALGPDLPALFSNNDDAAAALLAAGDRNHDPVWRLPLRRGYDSWLDSSVADINNVASRPMAGAVVAALFLNRFVPGGTPWVHLDLYAWNDSHRPGRPEGGEAQALRALHAGIADLLPALKNGNDGKPG</sequence>
<dbReference type="SUPFAM" id="SSF53187">
    <property type="entry name" value="Zn-dependent exopeptidases"/>
    <property type="match status" value="1"/>
</dbReference>
<keyword evidence="3" id="KW-0645">Protease</keyword>
<dbReference type="Gene3D" id="3.40.630.10">
    <property type="entry name" value="Zn peptidases"/>
    <property type="match status" value="1"/>
</dbReference>
<dbReference type="EMBL" id="JBHLUN010000012">
    <property type="protein sequence ID" value="MFC0410052.1"/>
    <property type="molecule type" value="Genomic_DNA"/>
</dbReference>
<dbReference type="PANTHER" id="PTHR11963">
    <property type="entry name" value="LEUCINE AMINOPEPTIDASE-RELATED"/>
    <property type="match status" value="1"/>
</dbReference>
<evidence type="ECO:0000313" key="8">
    <source>
        <dbReference type="Proteomes" id="UP001589865"/>
    </source>
</evidence>
<proteinExistence type="inferred from homology"/>
<dbReference type="InterPro" id="IPR000819">
    <property type="entry name" value="Peptidase_M17_C"/>
</dbReference>
<evidence type="ECO:0000256" key="5">
    <source>
        <dbReference type="ARBA" id="ARBA00023211"/>
    </source>
</evidence>
<dbReference type="Proteomes" id="UP001589865">
    <property type="component" value="Unassembled WGS sequence"/>
</dbReference>
<name>A0ABV6JWF0_9PROT</name>
<evidence type="ECO:0000313" key="7">
    <source>
        <dbReference type="EMBL" id="MFC0410052.1"/>
    </source>
</evidence>
<dbReference type="PROSITE" id="PS00631">
    <property type="entry name" value="CYTOSOL_AP"/>
    <property type="match status" value="1"/>
</dbReference>
<dbReference type="Pfam" id="PF00883">
    <property type="entry name" value="Peptidase_M17"/>
    <property type="match status" value="1"/>
</dbReference>
<dbReference type="CDD" id="cd00433">
    <property type="entry name" value="Peptidase_M17"/>
    <property type="match status" value="1"/>
</dbReference>
<gene>
    <name evidence="7" type="ORF">ACFFGY_17500</name>
</gene>
<reference evidence="7 8" key="1">
    <citation type="submission" date="2024-09" db="EMBL/GenBank/DDBJ databases">
        <authorList>
            <person name="Sun Q."/>
            <person name="Mori K."/>
        </authorList>
    </citation>
    <scope>NUCLEOTIDE SEQUENCE [LARGE SCALE GENOMIC DNA]</scope>
    <source>
        <strain evidence="7 8">TBRC 5777</strain>
    </source>
</reference>
<dbReference type="PANTHER" id="PTHR11963:SF20">
    <property type="entry name" value="PEPTIDASE B"/>
    <property type="match status" value="1"/>
</dbReference>
<evidence type="ECO:0000256" key="4">
    <source>
        <dbReference type="ARBA" id="ARBA00022801"/>
    </source>
</evidence>
<organism evidence="7 8">
    <name type="scientific">Roseomonas elaeocarpi</name>
    <dbReference type="NCBI Taxonomy" id="907779"/>
    <lineage>
        <taxon>Bacteria</taxon>
        <taxon>Pseudomonadati</taxon>
        <taxon>Pseudomonadota</taxon>
        <taxon>Alphaproteobacteria</taxon>
        <taxon>Acetobacterales</taxon>
        <taxon>Roseomonadaceae</taxon>
        <taxon>Roseomonas</taxon>
    </lineage>
</organism>
<keyword evidence="5" id="KW-0464">Manganese</keyword>
<feature type="domain" description="Cytosol aminopeptidase" evidence="6">
    <location>
        <begin position="314"/>
        <end position="321"/>
    </location>
</feature>
<dbReference type="InterPro" id="IPR011356">
    <property type="entry name" value="Leucine_aapep/pepB"/>
</dbReference>
<dbReference type="Pfam" id="PF21337">
    <property type="entry name" value="Peptidase_M17_N_1"/>
    <property type="match status" value="1"/>
</dbReference>
<comment type="similarity">
    <text evidence="1">Belongs to the peptidase M17 family.</text>
</comment>
<keyword evidence="4" id="KW-0378">Hydrolase</keyword>
<dbReference type="SUPFAM" id="SSF52949">
    <property type="entry name" value="Macro domain-like"/>
    <property type="match status" value="1"/>
</dbReference>
<evidence type="ECO:0000256" key="3">
    <source>
        <dbReference type="ARBA" id="ARBA00022670"/>
    </source>
</evidence>
<accession>A0ABV6JWF0</accession>
<protein>
    <submittedName>
        <fullName evidence="7">M17 family metallopeptidase</fullName>
    </submittedName>
</protein>
<evidence type="ECO:0000256" key="2">
    <source>
        <dbReference type="ARBA" id="ARBA00022438"/>
    </source>
</evidence>
<dbReference type="RefSeq" id="WP_377045798.1">
    <property type="nucleotide sequence ID" value="NZ_JBHLUN010000012.1"/>
</dbReference>